<comment type="caution">
    <text evidence="3">The sequence shown here is derived from an EMBL/GenBank/DDBJ whole genome shotgun (WGS) entry which is preliminary data.</text>
</comment>
<dbReference type="AlphaFoldDB" id="A0A2T8FDJ5"/>
<dbReference type="Proteomes" id="UP000246018">
    <property type="component" value="Unassembled WGS sequence"/>
</dbReference>
<evidence type="ECO:0000313" key="3">
    <source>
        <dbReference type="EMBL" id="PVG83769.1"/>
    </source>
</evidence>
<protein>
    <recommendedName>
        <fullName evidence="5">S1 motif domain-containing protein</fullName>
    </recommendedName>
</protein>
<dbReference type="InterPro" id="IPR012340">
    <property type="entry name" value="NA-bd_OB-fold"/>
</dbReference>
<proteinExistence type="predicted"/>
<dbReference type="RefSeq" id="WP_116571242.1">
    <property type="nucleotide sequence ID" value="NZ_QDGZ01000002.1"/>
</dbReference>
<evidence type="ECO:0008006" key="5">
    <source>
        <dbReference type="Google" id="ProtNLM"/>
    </source>
</evidence>
<evidence type="ECO:0000256" key="1">
    <source>
        <dbReference type="SAM" id="Coils"/>
    </source>
</evidence>
<keyword evidence="4" id="KW-1185">Reference proteome</keyword>
<dbReference type="OrthoDB" id="8452205at2"/>
<organism evidence="3 4">
    <name type="scientific">Nocardioides gansuensis</name>
    <dbReference type="NCBI Taxonomy" id="2138300"/>
    <lineage>
        <taxon>Bacteria</taxon>
        <taxon>Bacillati</taxon>
        <taxon>Actinomycetota</taxon>
        <taxon>Actinomycetes</taxon>
        <taxon>Propionibacteriales</taxon>
        <taxon>Nocardioidaceae</taxon>
        <taxon>Nocardioides</taxon>
    </lineage>
</organism>
<dbReference type="SUPFAM" id="SSF50249">
    <property type="entry name" value="Nucleic acid-binding proteins"/>
    <property type="match status" value="1"/>
</dbReference>
<feature type="compositionally biased region" description="Low complexity" evidence="2">
    <location>
        <begin position="360"/>
        <end position="375"/>
    </location>
</feature>
<gene>
    <name evidence="3" type="ORF">DDE18_05505</name>
</gene>
<name>A0A2T8FDJ5_9ACTN</name>
<evidence type="ECO:0000313" key="4">
    <source>
        <dbReference type="Proteomes" id="UP000246018"/>
    </source>
</evidence>
<sequence>MADYELIDSDSAAIALAELLNGNDRVRPTAVVTIAAGQDAPYIDVQQVAQELDGLADVYLIATGPHTWTFSHHMGEGTQVYGGAGRVYPVGHEWVQHLSKSPLRFAWGRSEGPKTTERLIKDGLDMAAAAGLLGKSVPSTRSQRREGTVKRADNERAWVDFGGGTFDMGTVPPQLAEPELPIERVLRPGMKVSGILDLDSRWFDIRASRLAPAEALADYQIGDVVLAQVEEVSSETALVRLLPGVSVRLNRVDVTPEDEADLRTLLTPGEVIAARVLGKTPWWLTLLGVDEDPRPAASIYPGGPPWVVQGEDVADDEEEIDAVPAPLAPPVVVPPASSVAADGQADQAAPSSGISPAQLPGARGPITPAPAAAPLAPGPAVRDLSLKVTQLQSQVRSLESQLAPLRDELLATRYERDQLAALKNAAERRADRFESELKKSRSALRKTAGAQATVAPAFADPERGFRYLVETAWARRIPVGEQLARALPEFIIGEQFLSSVEELQGVTAEKVADVAMELVTGLAESSSGRDMHRLRIGPGGDDPVRQRDDGAVCWRLALQVNTPSARRLHAWRLPNGLWDLSSVRKHDDFEP</sequence>
<feature type="region of interest" description="Disordered" evidence="2">
    <location>
        <begin position="334"/>
        <end position="375"/>
    </location>
</feature>
<keyword evidence="1" id="KW-0175">Coiled coil</keyword>
<reference evidence="3 4" key="1">
    <citation type="submission" date="2018-04" db="EMBL/GenBank/DDBJ databases">
        <title>Genome of Nocardioides gansuensis WSJ-1.</title>
        <authorList>
            <person name="Wu S."/>
            <person name="Wang G."/>
        </authorList>
    </citation>
    <scope>NUCLEOTIDE SEQUENCE [LARGE SCALE GENOMIC DNA]</scope>
    <source>
        <strain evidence="3 4">WSJ-1</strain>
    </source>
</reference>
<feature type="coiled-coil region" evidence="1">
    <location>
        <begin position="381"/>
        <end position="443"/>
    </location>
</feature>
<evidence type="ECO:0000256" key="2">
    <source>
        <dbReference type="SAM" id="MobiDB-lite"/>
    </source>
</evidence>
<accession>A0A2T8FDJ5</accession>
<dbReference type="EMBL" id="QDGZ01000002">
    <property type="protein sequence ID" value="PVG83769.1"/>
    <property type="molecule type" value="Genomic_DNA"/>
</dbReference>